<reference evidence="1" key="1">
    <citation type="submission" date="2022-08" db="EMBL/GenBank/DDBJ databases">
        <title>Genome Sequence of Fusarium decemcellulare.</title>
        <authorList>
            <person name="Buettner E."/>
        </authorList>
    </citation>
    <scope>NUCLEOTIDE SEQUENCE</scope>
    <source>
        <strain evidence="1">Babe19</strain>
    </source>
</reference>
<evidence type="ECO:0000313" key="2">
    <source>
        <dbReference type="Proteomes" id="UP001148629"/>
    </source>
</evidence>
<sequence>MSKGIGMSFRSPDIAKSLSAAGPAMIVALLLFPALHRRFSSVPLYMTSGAFFVVLYPLFSLLPLVGKSSGGRAALWVMLIILVILRYAAMVIGLASLQVLVNDIVKPRERAFMNGLAQSVGSLARAIGPSLGGFTWSWSLKSGLKAPLDFHATIITAIKIPPQKEIDKALRMWEREEYERAEDNVREQTSAR</sequence>
<dbReference type="EMBL" id="JANRMS010000494">
    <property type="protein sequence ID" value="KAJ3538854.1"/>
    <property type="molecule type" value="Genomic_DNA"/>
</dbReference>
<name>A0ACC1SG33_9HYPO</name>
<organism evidence="1 2">
    <name type="scientific">Fusarium decemcellulare</name>
    <dbReference type="NCBI Taxonomy" id="57161"/>
    <lineage>
        <taxon>Eukaryota</taxon>
        <taxon>Fungi</taxon>
        <taxon>Dikarya</taxon>
        <taxon>Ascomycota</taxon>
        <taxon>Pezizomycotina</taxon>
        <taxon>Sordariomycetes</taxon>
        <taxon>Hypocreomycetidae</taxon>
        <taxon>Hypocreales</taxon>
        <taxon>Nectriaceae</taxon>
        <taxon>Fusarium</taxon>
        <taxon>Fusarium decemcellulare species complex</taxon>
    </lineage>
</organism>
<protein>
    <submittedName>
        <fullName evidence="1">Uncharacterized protein</fullName>
    </submittedName>
</protein>
<keyword evidence="2" id="KW-1185">Reference proteome</keyword>
<gene>
    <name evidence="1" type="ORF">NM208_g5730</name>
</gene>
<evidence type="ECO:0000313" key="1">
    <source>
        <dbReference type="EMBL" id="KAJ3538854.1"/>
    </source>
</evidence>
<proteinExistence type="predicted"/>
<accession>A0ACC1SG33</accession>
<comment type="caution">
    <text evidence="1">The sequence shown here is derived from an EMBL/GenBank/DDBJ whole genome shotgun (WGS) entry which is preliminary data.</text>
</comment>
<dbReference type="Proteomes" id="UP001148629">
    <property type="component" value="Unassembled WGS sequence"/>
</dbReference>